<dbReference type="Pfam" id="PF09380">
    <property type="entry name" value="FERM_C"/>
    <property type="match status" value="1"/>
</dbReference>
<dbReference type="GO" id="GO:0004725">
    <property type="term" value="F:protein tyrosine phosphatase activity"/>
    <property type="evidence" value="ECO:0007669"/>
    <property type="project" value="UniProtKB-EC"/>
</dbReference>
<dbReference type="InterPro" id="IPR000242">
    <property type="entry name" value="PTP_cat"/>
</dbReference>
<keyword evidence="7" id="KW-0378">Hydrolase</keyword>
<feature type="region of interest" description="Disordered" evidence="12">
    <location>
        <begin position="940"/>
        <end position="1031"/>
    </location>
</feature>
<keyword evidence="13" id="KW-1133">Transmembrane helix</keyword>
<dbReference type="InterPro" id="IPR019748">
    <property type="entry name" value="FERM_central"/>
</dbReference>
<dbReference type="Gene3D" id="3.40.50.1010">
    <property type="entry name" value="5'-nuclease"/>
    <property type="match status" value="1"/>
</dbReference>
<feature type="transmembrane region" description="Helical" evidence="13">
    <location>
        <begin position="20"/>
        <end position="42"/>
    </location>
</feature>
<dbReference type="PANTHER" id="PTHR45706:SF1">
    <property type="entry name" value="PEZ, ISOFORM A"/>
    <property type="match status" value="1"/>
</dbReference>
<dbReference type="Pfam" id="PF00373">
    <property type="entry name" value="FERM_M"/>
    <property type="match status" value="1"/>
</dbReference>
<evidence type="ECO:0000256" key="13">
    <source>
        <dbReference type="SAM" id="Phobius"/>
    </source>
</evidence>
<dbReference type="PRINTS" id="PR00935">
    <property type="entry name" value="BAND41"/>
</dbReference>
<dbReference type="FunFam" id="1.20.80.10:FF:000014">
    <property type="entry name" value="Tyrosine-protein phosphatase non-receptor type"/>
    <property type="match status" value="1"/>
</dbReference>
<keyword evidence="8" id="KW-0904">Protein phosphatase</keyword>
<evidence type="ECO:0000256" key="12">
    <source>
        <dbReference type="SAM" id="MobiDB-lite"/>
    </source>
</evidence>
<dbReference type="InterPro" id="IPR019749">
    <property type="entry name" value="Band_41_domain"/>
</dbReference>
<dbReference type="InterPro" id="IPR003595">
    <property type="entry name" value="Tyr_Pase_cat"/>
</dbReference>
<keyword evidence="5" id="KW-0963">Cytoplasm</keyword>
<dbReference type="PROSITE" id="PS50057">
    <property type="entry name" value="FERM_3"/>
    <property type="match status" value="1"/>
</dbReference>
<evidence type="ECO:0000313" key="14">
    <source>
        <dbReference type="EMBL" id="CAB3991333.1"/>
    </source>
</evidence>
<dbReference type="PROSITE" id="PS00661">
    <property type="entry name" value="FERM_2"/>
    <property type="match status" value="1"/>
</dbReference>
<comment type="similarity">
    <text evidence="3">Belongs to the protein-tyrosine phosphatase family. Non-receptor class subfamily.</text>
</comment>
<evidence type="ECO:0000256" key="8">
    <source>
        <dbReference type="ARBA" id="ARBA00022912"/>
    </source>
</evidence>
<dbReference type="CDD" id="cd18724">
    <property type="entry name" value="PIN_LabA-like"/>
    <property type="match status" value="1"/>
</dbReference>
<dbReference type="GO" id="GO:0005856">
    <property type="term" value="C:cytoskeleton"/>
    <property type="evidence" value="ECO:0007669"/>
    <property type="project" value="UniProtKB-SubCell"/>
</dbReference>
<dbReference type="SMART" id="SM00404">
    <property type="entry name" value="PTPc_motif"/>
    <property type="match status" value="1"/>
</dbReference>
<dbReference type="InterPro" id="IPR003961">
    <property type="entry name" value="FN3_dom"/>
</dbReference>
<dbReference type="Proteomes" id="UP001152795">
    <property type="component" value="Unassembled WGS sequence"/>
</dbReference>
<dbReference type="PROSITE" id="PS50055">
    <property type="entry name" value="TYR_PHOSPHATASE_PTP"/>
    <property type="match status" value="1"/>
</dbReference>
<keyword evidence="15" id="KW-1185">Reference proteome</keyword>
<dbReference type="Gene3D" id="1.20.80.10">
    <property type="match status" value="1"/>
</dbReference>
<dbReference type="SUPFAM" id="SSF50729">
    <property type="entry name" value="PH domain-like"/>
    <property type="match status" value="1"/>
</dbReference>
<dbReference type="SUPFAM" id="SSF49265">
    <property type="entry name" value="Fibronectin type III"/>
    <property type="match status" value="1"/>
</dbReference>
<evidence type="ECO:0000256" key="11">
    <source>
        <dbReference type="ARBA" id="ARBA00051722"/>
    </source>
</evidence>
<protein>
    <recommendedName>
        <fullName evidence="4">protein-tyrosine-phosphatase</fullName>
        <ecNumber evidence="4">3.1.3.48</ecNumber>
    </recommendedName>
</protein>
<dbReference type="InterPro" id="IPR016130">
    <property type="entry name" value="Tyr_Pase_AS"/>
</dbReference>
<dbReference type="CDD" id="cd00063">
    <property type="entry name" value="FN3"/>
    <property type="match status" value="1"/>
</dbReference>
<dbReference type="Gene3D" id="3.10.20.90">
    <property type="entry name" value="Phosphatidylinositol 3-kinase Catalytic Subunit, Chain A, domain 1"/>
    <property type="match status" value="1"/>
</dbReference>
<dbReference type="OrthoDB" id="5854685at2759"/>
<sequence length="1448" mass="164523">MVPKIRVSLARKNASKREKLVTGFVIMSAMVFLWIGGTSGALEPNLTSVESWGETQIKVTWQPFDHVDNDKPHFYELYIDDHLEYFGNDVIYIARRLTPDTMYHFKLRSCIQDSRVCSSFSKTLSGTTAQSGKRGFTKSFIQWTILITILASTTALLGAKITRRLWRSFLYKYDYRSETNLQLPKYAASTDTIDEDLISSLCLKNLPNAEGNRKSIELACNAFETNCKLLESKDILKDDVSDESSCSKEKRKCSKDAPIESSSEHALRTGLSTVQKNCEFLNTHENKHNFTVEIEEIHLKDNERIAKSPCKRKTGETLTIQRAHTSPKLKITKDFDSKRKNKGGHRRALSFDSNILNKNHKEIFKSHSPKPTKHNKIPHNVKHSTDLVIVVDNSNIFIGAQECASLLNPNERKRHIRVKIQQLVKVFQRGRVVSRAFVQGSSPPTTEQVWEVYRRLGYCVDLEDRRGRDEQRVDEGLHLHIYKALFELSPRTLIIASGDGNKGKSECATSLPGCAQAAIERGWKVEIHSWQHSTSMEWIKLSKKYPELLSIHYLDRYLNHITFVDGKYGRRCDYLFRYLPKYVESTDILMEIACLLKSSLCLKNLVEDEKVKINSRISAAWIDFVVAMTLDCICGGNGAKQRNLFSVKVHLLDNTISEYSLNKKCSGLDCLKKIAQEVNLKEISYFGLKYGCSESSAGKWLDLDKNLCKEIKRLTIEDIDDVVIHFQIRFFATNVESLTEDTTRYLYYLQLRQNIQDGVLYCSEEEALVLASYALQAEYGDYDSSEHKEDFIQEYQLLPTDFNTEKSNAELYAEIAEKHKNYVGMSTTDSEFAYIKYAHQLECYGHEFHPAEDTEGRAVNIGPCARGVFLKYDSETPITYFNWPDIVNMMHSKKQFIVETSSLKSVIEMGSIEDANYAWQMCVDHHQFYRIGDQSKASSICSEQGRKESSPAKRNSATVETSNGNPNGEGLYNPAFNDSTLQENNESDPESKRTSRESGIYGSAESRVDKHDDRTSLPSTSHALQNDVLNNNDAGIPADFIMASYKTFDNQPRSRQHLDSNARRSYPRASSPGSDKTGQPVGRSVSMIVANTTGESCVDACSLQTMATSGYSTSTDSGLSNTKSPALSPMSPVSLISSSSFFYEDYEVPSADEQCKQLEAVINGGCLDIEFARIKLKDERRSTASARLPANQTRNRYPDILPYEESRVNLDSSNNTSGNDYINASFIKVKVSNKPFIYIASQAPTQSTLSDFLQMIWEQNVKIVVMLYNKKDGPQECYRYWPKDKNDPSIPSKREFDEFEVTTQFVNKSSCYKSRGLKLRHNKQEQEKTIILLQFSHWPHNGIPADASVLLDFMAEVESIRNEFIQAESDNTPSPVVVHCRSGVGRTGVFILADLMIAHLQNQIRQPFNVARVLSKLRSQRMSLIRTVEQYRFVYALLIQYLKNSRLI</sequence>
<comment type="catalytic activity">
    <reaction evidence="11">
        <text>O-phospho-L-tyrosyl-[protein] + H2O = L-tyrosyl-[protein] + phosphate</text>
        <dbReference type="Rhea" id="RHEA:10684"/>
        <dbReference type="Rhea" id="RHEA-COMP:10136"/>
        <dbReference type="Rhea" id="RHEA-COMP:20101"/>
        <dbReference type="ChEBI" id="CHEBI:15377"/>
        <dbReference type="ChEBI" id="CHEBI:43474"/>
        <dbReference type="ChEBI" id="CHEBI:46858"/>
        <dbReference type="ChEBI" id="CHEBI:61978"/>
        <dbReference type="EC" id="3.1.3.48"/>
    </reaction>
</comment>
<dbReference type="InterPro" id="IPR011993">
    <property type="entry name" value="PH-like_dom_sf"/>
</dbReference>
<dbReference type="InterPro" id="IPR018980">
    <property type="entry name" value="FERM_PH-like_C"/>
</dbReference>
<dbReference type="SUPFAM" id="SSF52799">
    <property type="entry name" value="(Phosphotyrosine protein) phosphatases II"/>
    <property type="match status" value="1"/>
</dbReference>
<dbReference type="InterPro" id="IPR029071">
    <property type="entry name" value="Ubiquitin-like_domsf"/>
</dbReference>
<gene>
    <name evidence="14" type="ORF">PACLA_8A065077</name>
</gene>
<dbReference type="GO" id="GO:0016020">
    <property type="term" value="C:membrane"/>
    <property type="evidence" value="ECO:0007669"/>
    <property type="project" value="UniProtKB-SubCell"/>
</dbReference>
<organism evidence="14 15">
    <name type="scientific">Paramuricea clavata</name>
    <name type="common">Red gorgonian</name>
    <name type="synonym">Violescent sea-whip</name>
    <dbReference type="NCBI Taxonomy" id="317549"/>
    <lineage>
        <taxon>Eukaryota</taxon>
        <taxon>Metazoa</taxon>
        <taxon>Cnidaria</taxon>
        <taxon>Anthozoa</taxon>
        <taxon>Octocorallia</taxon>
        <taxon>Malacalcyonacea</taxon>
        <taxon>Plexauridae</taxon>
        <taxon>Paramuricea</taxon>
    </lineage>
</organism>
<evidence type="ECO:0000256" key="7">
    <source>
        <dbReference type="ARBA" id="ARBA00022801"/>
    </source>
</evidence>
<feature type="compositionally biased region" description="Basic and acidic residues" evidence="12">
    <location>
        <begin position="1006"/>
        <end position="1015"/>
    </location>
</feature>
<dbReference type="InterPro" id="IPR018979">
    <property type="entry name" value="FERM_N"/>
</dbReference>
<dbReference type="InterPro" id="IPR014352">
    <property type="entry name" value="FERM/acyl-CoA-bd_prot_sf"/>
</dbReference>
<feature type="compositionally biased region" description="Polar residues" evidence="12">
    <location>
        <begin position="952"/>
        <end position="966"/>
    </location>
</feature>
<evidence type="ECO:0000256" key="10">
    <source>
        <dbReference type="ARBA" id="ARBA00023212"/>
    </source>
</evidence>
<proteinExistence type="inferred from homology"/>
<dbReference type="InterPro" id="IPR035963">
    <property type="entry name" value="FERM_2"/>
</dbReference>
<dbReference type="InterPro" id="IPR000299">
    <property type="entry name" value="FERM_domain"/>
</dbReference>
<keyword evidence="10" id="KW-0206">Cytoskeleton</keyword>
<keyword evidence="13" id="KW-0812">Transmembrane</keyword>
<dbReference type="SMART" id="SM01196">
    <property type="entry name" value="FERM_C"/>
    <property type="match status" value="1"/>
</dbReference>
<evidence type="ECO:0000256" key="3">
    <source>
        <dbReference type="ARBA" id="ARBA00009649"/>
    </source>
</evidence>
<dbReference type="SMART" id="SM00194">
    <property type="entry name" value="PTPc"/>
    <property type="match status" value="1"/>
</dbReference>
<dbReference type="PROSITE" id="PS50056">
    <property type="entry name" value="TYR_PHOSPHATASE_2"/>
    <property type="match status" value="1"/>
</dbReference>
<feature type="compositionally biased region" description="Polar residues" evidence="12">
    <location>
        <begin position="1016"/>
        <end position="1031"/>
    </location>
</feature>
<dbReference type="CDD" id="cd14473">
    <property type="entry name" value="FERM_B-lobe"/>
    <property type="match status" value="1"/>
</dbReference>
<dbReference type="SUPFAM" id="SSF47031">
    <property type="entry name" value="Second domain of FERM"/>
    <property type="match status" value="1"/>
</dbReference>
<dbReference type="Gene3D" id="2.30.29.30">
    <property type="entry name" value="Pleckstrin-homology domain (PH domain)/Phosphotyrosine-binding domain (PTB)"/>
    <property type="match status" value="1"/>
</dbReference>
<evidence type="ECO:0000256" key="5">
    <source>
        <dbReference type="ARBA" id="ARBA00022490"/>
    </source>
</evidence>
<dbReference type="EC" id="3.1.3.48" evidence="4"/>
<dbReference type="Pfam" id="PF09379">
    <property type="entry name" value="FERM_N"/>
    <property type="match status" value="1"/>
</dbReference>
<dbReference type="InterPro" id="IPR019747">
    <property type="entry name" value="FERM_CS"/>
</dbReference>
<dbReference type="InterPro" id="IPR000387">
    <property type="entry name" value="Tyr_Pase_dom"/>
</dbReference>
<dbReference type="SMART" id="SM00295">
    <property type="entry name" value="B41"/>
    <property type="match status" value="1"/>
</dbReference>
<keyword evidence="6" id="KW-0732">Signal</keyword>
<evidence type="ECO:0000313" key="15">
    <source>
        <dbReference type="Proteomes" id="UP001152795"/>
    </source>
</evidence>
<name>A0A7D9HRU1_PARCT</name>
<dbReference type="InterPro" id="IPR029021">
    <property type="entry name" value="Prot-tyrosine_phosphatase-like"/>
</dbReference>
<comment type="subcellular location">
    <subcellularLocation>
        <location evidence="2">Cytoplasm</location>
        <location evidence="2">Cytoskeleton</location>
    </subcellularLocation>
    <subcellularLocation>
        <location evidence="1">Membrane</location>
        <topology evidence="1">Single-pass membrane protein</topology>
    </subcellularLocation>
</comment>
<evidence type="ECO:0000256" key="4">
    <source>
        <dbReference type="ARBA" id="ARBA00013064"/>
    </source>
</evidence>
<dbReference type="PRINTS" id="PR00700">
    <property type="entry name" value="PRTYPHPHTASE"/>
</dbReference>
<dbReference type="PROSITE" id="PS00383">
    <property type="entry name" value="TYR_PHOSPHATASE_1"/>
    <property type="match status" value="1"/>
</dbReference>
<evidence type="ECO:0000256" key="2">
    <source>
        <dbReference type="ARBA" id="ARBA00004245"/>
    </source>
</evidence>
<dbReference type="SUPFAM" id="SSF54236">
    <property type="entry name" value="Ubiquitin-like"/>
    <property type="match status" value="1"/>
</dbReference>
<dbReference type="InterPro" id="IPR036116">
    <property type="entry name" value="FN3_sf"/>
</dbReference>
<evidence type="ECO:0000256" key="1">
    <source>
        <dbReference type="ARBA" id="ARBA00004167"/>
    </source>
</evidence>
<reference evidence="14" key="1">
    <citation type="submission" date="2020-04" db="EMBL/GenBank/DDBJ databases">
        <authorList>
            <person name="Alioto T."/>
            <person name="Alioto T."/>
            <person name="Gomez Garrido J."/>
        </authorList>
    </citation>
    <scope>NUCLEOTIDE SEQUENCE</scope>
    <source>
        <strain evidence="14">A484AB</strain>
    </source>
</reference>
<dbReference type="PANTHER" id="PTHR45706">
    <property type="entry name" value="TYROSINE-PROTEIN PHOSPHATASE"/>
    <property type="match status" value="1"/>
</dbReference>
<comment type="caution">
    <text evidence="14">The sequence shown here is derived from an EMBL/GenBank/DDBJ whole genome shotgun (WGS) entry which is preliminary data.</text>
</comment>
<evidence type="ECO:0000256" key="9">
    <source>
        <dbReference type="ARBA" id="ARBA00023136"/>
    </source>
</evidence>
<feature type="region of interest" description="Disordered" evidence="12">
    <location>
        <begin position="1051"/>
        <end position="1082"/>
    </location>
</feature>
<accession>A0A7D9HRU1</accession>
<evidence type="ECO:0000256" key="6">
    <source>
        <dbReference type="ARBA" id="ARBA00022729"/>
    </source>
</evidence>
<dbReference type="Pfam" id="PF00102">
    <property type="entry name" value="Y_phosphatase"/>
    <property type="match status" value="1"/>
</dbReference>
<dbReference type="EMBL" id="CACRXK020001828">
    <property type="protein sequence ID" value="CAB3991333.1"/>
    <property type="molecule type" value="Genomic_DNA"/>
</dbReference>
<dbReference type="Gene3D" id="3.90.190.10">
    <property type="entry name" value="Protein tyrosine phosphatase superfamily"/>
    <property type="match status" value="1"/>
</dbReference>
<keyword evidence="9 13" id="KW-0472">Membrane</keyword>
<dbReference type="FunFam" id="3.90.190.10:FF:000102">
    <property type="entry name" value="Receptor-type tyrosine-protein phosphatase"/>
    <property type="match status" value="1"/>
</dbReference>